<keyword evidence="10" id="KW-1133">Transmembrane helix</keyword>
<dbReference type="InterPro" id="IPR041805">
    <property type="entry name" value="ASMase/PPN1_MPP"/>
</dbReference>
<evidence type="ECO:0000259" key="11">
    <source>
        <dbReference type="Pfam" id="PF00149"/>
    </source>
</evidence>
<feature type="domain" description="Calcineurin-like phosphoesterase" evidence="11">
    <location>
        <begin position="90"/>
        <end position="366"/>
    </location>
</feature>
<reference evidence="13 14" key="1">
    <citation type="submission" date="2022-05" db="EMBL/GenBank/DDBJ databases">
        <authorList>
            <consortium name="Genoscope - CEA"/>
            <person name="William W."/>
        </authorList>
    </citation>
    <scope>NUCLEOTIDE SEQUENCE [LARGE SCALE GENOMIC DNA]</scope>
</reference>
<evidence type="ECO:0008006" key="15">
    <source>
        <dbReference type="Google" id="ProtNLM"/>
    </source>
</evidence>
<gene>
    <name evidence="13" type="ORF">PEVE_00024329</name>
</gene>
<keyword evidence="10" id="KW-0812">Transmembrane</keyword>
<name>A0ABN8M8L3_9CNID</name>
<evidence type="ECO:0000256" key="8">
    <source>
        <dbReference type="ARBA" id="ARBA00022833"/>
    </source>
</evidence>
<dbReference type="EMBL" id="CALNXI010000325">
    <property type="protein sequence ID" value="CAH3024877.1"/>
    <property type="molecule type" value="Genomic_DNA"/>
</dbReference>
<dbReference type="PANTHER" id="PTHR10340">
    <property type="entry name" value="SPHINGOMYELIN PHOSPHODIESTERASE"/>
    <property type="match status" value="1"/>
</dbReference>
<evidence type="ECO:0000256" key="3">
    <source>
        <dbReference type="ARBA" id="ARBA00008234"/>
    </source>
</evidence>
<dbReference type="Gene3D" id="3.60.21.10">
    <property type="match status" value="1"/>
</dbReference>
<evidence type="ECO:0000256" key="7">
    <source>
        <dbReference type="ARBA" id="ARBA00022801"/>
    </source>
</evidence>
<dbReference type="Pfam" id="PF00149">
    <property type="entry name" value="Metallophos"/>
    <property type="match status" value="1"/>
</dbReference>
<comment type="cofactor">
    <cofactor evidence="1">
        <name>Zn(2+)</name>
        <dbReference type="ChEBI" id="CHEBI:29105"/>
    </cofactor>
</comment>
<dbReference type="Proteomes" id="UP001159427">
    <property type="component" value="Unassembled WGS sequence"/>
</dbReference>
<keyword evidence="6" id="KW-0732">Signal</keyword>
<organism evidence="13 14">
    <name type="scientific">Porites evermanni</name>
    <dbReference type="NCBI Taxonomy" id="104178"/>
    <lineage>
        <taxon>Eukaryota</taxon>
        <taxon>Metazoa</taxon>
        <taxon>Cnidaria</taxon>
        <taxon>Anthozoa</taxon>
        <taxon>Hexacorallia</taxon>
        <taxon>Scleractinia</taxon>
        <taxon>Fungiina</taxon>
        <taxon>Poritidae</taxon>
        <taxon>Porites</taxon>
    </lineage>
</organism>
<accession>A0ABN8M8L3</accession>
<sequence>MDSSTRHILPGDEVDSASHQENLHYYLVEHRRWKKKTLQARCLIGLMTLICCILIVVLIVTYESGRRKSRSTRESSKREGQGTAGDVNLIKFIHLSDIHYDPFYNKMISSSSYCRQQVANSTAKYIAEYGRIGCDSPAMLVENSLDAMKNVSQEEDIAFILMTGDLSAHQMWTSYAGPQRVLDNIATVSKQMHSRFPNIPIFPMIGNNDLPGHYVLPKAGDDWYQKVLSSWESLIICSECPGSVKKPTTQAILQESFLEGGYYNASIADGKVVLLVLNSLYWSVAVKRSVETDQKASKQLVWLENQLKLVKSRGQKAMLASHIPAGIDTFDSKPYWFNNYTEIYVRLVTKNYSDVVIGQFFAHSHKDDFRLQMFEPETSITAKSFVLLAPAISPVYHNNPAFRLVSLDTDQLSLADYTQYYMDLVMATQFSNPVWQVDYTFSKKYPSKNTLVNAERIYELNEQLINQTSDTFWNGYAFSRETNYQPMSYNRFTLYCGMRFVDFPNFQKCTQKYSVPGG</sequence>
<keyword evidence="8" id="KW-0862">Zinc</keyword>
<evidence type="ECO:0000256" key="4">
    <source>
        <dbReference type="ARBA" id="ARBA00022525"/>
    </source>
</evidence>
<dbReference type="SUPFAM" id="SSF56300">
    <property type="entry name" value="Metallo-dependent phosphatases"/>
    <property type="match status" value="1"/>
</dbReference>
<keyword evidence="4" id="KW-0964">Secreted</keyword>
<keyword evidence="7" id="KW-0378">Hydrolase</keyword>
<comment type="similarity">
    <text evidence="3">Belongs to the acid sphingomyelinase family.</text>
</comment>
<evidence type="ECO:0000313" key="13">
    <source>
        <dbReference type="EMBL" id="CAH3024877.1"/>
    </source>
</evidence>
<evidence type="ECO:0000256" key="9">
    <source>
        <dbReference type="ARBA" id="ARBA00023180"/>
    </source>
</evidence>
<keyword evidence="10" id="KW-0472">Membrane</keyword>
<keyword evidence="9" id="KW-0325">Glycoprotein</keyword>
<keyword evidence="14" id="KW-1185">Reference proteome</keyword>
<comment type="subcellular location">
    <subcellularLocation>
        <location evidence="2">Secreted</location>
    </subcellularLocation>
</comment>
<dbReference type="PANTHER" id="PTHR10340:SF57">
    <property type="entry name" value="METALLOPHOS DOMAIN-CONTAINING PROTEIN"/>
    <property type="match status" value="1"/>
</dbReference>
<dbReference type="InterPro" id="IPR029052">
    <property type="entry name" value="Metallo-depent_PP-like"/>
</dbReference>
<comment type="caution">
    <text evidence="13">The sequence shown here is derived from an EMBL/GenBank/DDBJ whole genome shotgun (WGS) entry which is preliminary data.</text>
</comment>
<evidence type="ECO:0000313" key="14">
    <source>
        <dbReference type="Proteomes" id="UP001159427"/>
    </source>
</evidence>
<dbReference type="Pfam" id="PF19272">
    <property type="entry name" value="ASMase_C"/>
    <property type="match status" value="1"/>
</dbReference>
<dbReference type="InterPro" id="IPR045473">
    <property type="entry name" value="ASM_C"/>
</dbReference>
<feature type="transmembrane region" description="Helical" evidence="10">
    <location>
        <begin position="40"/>
        <end position="62"/>
    </location>
</feature>
<dbReference type="InterPro" id="IPR004843">
    <property type="entry name" value="Calcineurin-like_PHP"/>
</dbReference>
<keyword evidence="5" id="KW-0479">Metal-binding</keyword>
<evidence type="ECO:0000256" key="1">
    <source>
        <dbReference type="ARBA" id="ARBA00001947"/>
    </source>
</evidence>
<evidence type="ECO:0000256" key="10">
    <source>
        <dbReference type="SAM" id="Phobius"/>
    </source>
</evidence>
<feature type="domain" description="Sphingomyelin phosphodiesterase C-terminal" evidence="12">
    <location>
        <begin position="394"/>
        <end position="513"/>
    </location>
</feature>
<dbReference type="CDD" id="cd00842">
    <property type="entry name" value="MPP_ASMase"/>
    <property type="match status" value="1"/>
</dbReference>
<evidence type="ECO:0000256" key="5">
    <source>
        <dbReference type="ARBA" id="ARBA00022723"/>
    </source>
</evidence>
<protein>
    <recommendedName>
        <fullName evidence="15">Sphingomyelin phosphodiesterase</fullName>
    </recommendedName>
</protein>
<evidence type="ECO:0000259" key="12">
    <source>
        <dbReference type="Pfam" id="PF19272"/>
    </source>
</evidence>
<evidence type="ECO:0000256" key="6">
    <source>
        <dbReference type="ARBA" id="ARBA00022729"/>
    </source>
</evidence>
<proteinExistence type="inferred from homology"/>
<evidence type="ECO:0000256" key="2">
    <source>
        <dbReference type="ARBA" id="ARBA00004613"/>
    </source>
</evidence>